<name>A0A918FPJ2_9ACTN</name>
<comment type="caution">
    <text evidence="5">The sequence shown here is derived from an EMBL/GenBank/DDBJ whole genome shotgun (WGS) entry which is preliminary data.</text>
</comment>
<evidence type="ECO:0000256" key="3">
    <source>
        <dbReference type="SAM" id="MobiDB-lite"/>
    </source>
</evidence>
<dbReference type="Proteomes" id="UP000658320">
    <property type="component" value="Unassembled WGS sequence"/>
</dbReference>
<sequence>MSADELTQPIRHFISSGPKKLLIDGEWVEAAAGAVFATHDPATGEKVTDVAHGTAEDVNRAVAAARRAITEGPWSRMTPSERSGLAWRIGDRILERAADFAQLEALDNGKSAGVAQAVDVTWAADIFHYYAGWATKVEGRTIPVSVPWVPGAEWHAYTLREPVGVCAQIIPWNFPLLMAAFKVAPALATGSTVILKPAEQTPLTALLLGEIIQELDVPPGVFNIVTGFGEAGAALASHDDVDKVAFTGSTEVGKKIVDAARGNLKKVSLELGRQEPEHRLRGRRPGSGGGRFGGTSSPVGGGNSARAPSISTPRSRP</sequence>
<dbReference type="InterPro" id="IPR015590">
    <property type="entry name" value="Aldehyde_DH_dom"/>
</dbReference>
<dbReference type="Gene3D" id="3.40.605.10">
    <property type="entry name" value="Aldehyde Dehydrogenase, Chain A, domain 1"/>
    <property type="match status" value="1"/>
</dbReference>
<dbReference type="InterPro" id="IPR016161">
    <property type="entry name" value="Ald_DH/histidinol_DH"/>
</dbReference>
<evidence type="ECO:0000256" key="1">
    <source>
        <dbReference type="ARBA" id="ARBA00009986"/>
    </source>
</evidence>
<keyword evidence="6" id="KW-1185">Reference proteome</keyword>
<gene>
    <name evidence="5" type="ORF">GCM10010251_94860</name>
</gene>
<protein>
    <recommendedName>
        <fullName evidence="4">Aldehyde dehydrogenase domain-containing protein</fullName>
    </recommendedName>
</protein>
<dbReference type="SUPFAM" id="SSF53720">
    <property type="entry name" value="ALDH-like"/>
    <property type="match status" value="1"/>
</dbReference>
<dbReference type="PANTHER" id="PTHR11699">
    <property type="entry name" value="ALDEHYDE DEHYDROGENASE-RELATED"/>
    <property type="match status" value="1"/>
</dbReference>
<evidence type="ECO:0000313" key="5">
    <source>
        <dbReference type="EMBL" id="GGR63207.1"/>
    </source>
</evidence>
<dbReference type="RefSeq" id="WP_229911555.1">
    <property type="nucleotide sequence ID" value="NZ_BMSX01000045.1"/>
</dbReference>
<dbReference type="EMBL" id="BMSX01000045">
    <property type="protein sequence ID" value="GGR63207.1"/>
    <property type="molecule type" value="Genomic_DNA"/>
</dbReference>
<dbReference type="Pfam" id="PF00171">
    <property type="entry name" value="Aldedh"/>
    <property type="match status" value="1"/>
</dbReference>
<evidence type="ECO:0000256" key="2">
    <source>
        <dbReference type="ARBA" id="ARBA00023002"/>
    </source>
</evidence>
<reference evidence="5" key="2">
    <citation type="submission" date="2020-09" db="EMBL/GenBank/DDBJ databases">
        <authorList>
            <person name="Sun Q."/>
            <person name="Ohkuma M."/>
        </authorList>
    </citation>
    <scope>NUCLEOTIDE SEQUENCE</scope>
    <source>
        <strain evidence="5">JCM 4346</strain>
    </source>
</reference>
<comment type="similarity">
    <text evidence="1">Belongs to the aldehyde dehydrogenase family.</text>
</comment>
<evidence type="ECO:0000259" key="4">
    <source>
        <dbReference type="Pfam" id="PF00171"/>
    </source>
</evidence>
<feature type="region of interest" description="Disordered" evidence="3">
    <location>
        <begin position="270"/>
        <end position="317"/>
    </location>
</feature>
<keyword evidence="2" id="KW-0560">Oxidoreductase</keyword>
<evidence type="ECO:0000313" key="6">
    <source>
        <dbReference type="Proteomes" id="UP000658320"/>
    </source>
</evidence>
<dbReference type="FunFam" id="3.40.605.10:FF:000007">
    <property type="entry name" value="NAD/NADP-dependent betaine aldehyde dehydrogenase"/>
    <property type="match status" value="1"/>
</dbReference>
<accession>A0A918FPJ2</accession>
<dbReference type="GO" id="GO:0016491">
    <property type="term" value="F:oxidoreductase activity"/>
    <property type="evidence" value="ECO:0007669"/>
    <property type="project" value="UniProtKB-KW"/>
</dbReference>
<dbReference type="AlphaFoldDB" id="A0A918FPJ2"/>
<feature type="domain" description="Aldehyde dehydrogenase" evidence="4">
    <location>
        <begin position="27"/>
        <end position="274"/>
    </location>
</feature>
<organism evidence="5 6">
    <name type="scientific">Streptomyces aurantiogriseus</name>
    <dbReference type="NCBI Taxonomy" id="66870"/>
    <lineage>
        <taxon>Bacteria</taxon>
        <taxon>Bacillati</taxon>
        <taxon>Actinomycetota</taxon>
        <taxon>Actinomycetes</taxon>
        <taxon>Kitasatosporales</taxon>
        <taxon>Streptomycetaceae</taxon>
        <taxon>Streptomyces</taxon>
    </lineage>
</organism>
<proteinExistence type="inferred from homology"/>
<dbReference type="InterPro" id="IPR016162">
    <property type="entry name" value="Ald_DH_N"/>
</dbReference>
<feature type="compositionally biased region" description="Gly residues" evidence="3">
    <location>
        <begin position="285"/>
        <end position="303"/>
    </location>
</feature>
<reference evidence="5" key="1">
    <citation type="journal article" date="2014" name="Int. J. Syst. Evol. Microbiol.">
        <title>Complete genome sequence of Corynebacterium casei LMG S-19264T (=DSM 44701T), isolated from a smear-ripened cheese.</title>
        <authorList>
            <consortium name="US DOE Joint Genome Institute (JGI-PGF)"/>
            <person name="Walter F."/>
            <person name="Albersmeier A."/>
            <person name="Kalinowski J."/>
            <person name="Ruckert C."/>
        </authorList>
    </citation>
    <scope>NUCLEOTIDE SEQUENCE</scope>
    <source>
        <strain evidence="5">JCM 4346</strain>
    </source>
</reference>